<evidence type="ECO:0000256" key="3">
    <source>
        <dbReference type="ARBA" id="ARBA00022989"/>
    </source>
</evidence>
<organism evidence="6 7">
    <name type="scientific">Terasakiella brassicae</name>
    <dbReference type="NCBI Taxonomy" id="1634917"/>
    <lineage>
        <taxon>Bacteria</taxon>
        <taxon>Pseudomonadati</taxon>
        <taxon>Pseudomonadota</taxon>
        <taxon>Alphaproteobacteria</taxon>
        <taxon>Rhodospirillales</taxon>
        <taxon>Terasakiellaceae</taxon>
        <taxon>Terasakiella</taxon>
    </lineage>
</organism>
<dbReference type="Pfam" id="PF01124">
    <property type="entry name" value="MAPEG"/>
    <property type="match status" value="1"/>
</dbReference>
<dbReference type="PANTHER" id="PTHR35814:SF1">
    <property type="entry name" value="GLUTATHIONE S-TRANSFERASE-RELATED"/>
    <property type="match status" value="1"/>
</dbReference>
<dbReference type="AlphaFoldDB" id="A0A917FAG2"/>
<evidence type="ECO:0008006" key="8">
    <source>
        <dbReference type="Google" id="ProtNLM"/>
    </source>
</evidence>
<dbReference type="RefSeq" id="WP_188662765.1">
    <property type="nucleotide sequence ID" value="NZ_BMHV01000007.1"/>
</dbReference>
<dbReference type="InterPro" id="IPR001129">
    <property type="entry name" value="Membr-assoc_MAPEG"/>
</dbReference>
<dbReference type="Gene3D" id="1.20.120.550">
    <property type="entry name" value="Membrane associated eicosanoid/glutathione metabolism-like domain"/>
    <property type="match status" value="1"/>
</dbReference>
<dbReference type="InterPro" id="IPR023352">
    <property type="entry name" value="MAPEG-like_dom_sf"/>
</dbReference>
<proteinExistence type="predicted"/>
<dbReference type="EMBL" id="BMHV01000007">
    <property type="protein sequence ID" value="GGF59777.1"/>
    <property type="molecule type" value="Genomic_DNA"/>
</dbReference>
<feature type="transmembrane region" description="Helical" evidence="5">
    <location>
        <begin position="78"/>
        <end position="96"/>
    </location>
</feature>
<comment type="subcellular location">
    <subcellularLocation>
        <location evidence="1">Membrane</location>
    </subcellularLocation>
</comment>
<name>A0A917FAG2_9PROT</name>
<dbReference type="Proteomes" id="UP000632498">
    <property type="component" value="Unassembled WGS sequence"/>
</dbReference>
<keyword evidence="3 5" id="KW-1133">Transmembrane helix</keyword>
<evidence type="ECO:0000256" key="5">
    <source>
        <dbReference type="SAM" id="Phobius"/>
    </source>
</evidence>
<evidence type="ECO:0000256" key="1">
    <source>
        <dbReference type="ARBA" id="ARBA00004370"/>
    </source>
</evidence>
<keyword evidence="4 5" id="KW-0472">Membrane</keyword>
<comment type="caution">
    <text evidence="6">The sequence shown here is derived from an EMBL/GenBank/DDBJ whole genome shotgun (WGS) entry which is preliminary data.</text>
</comment>
<dbReference type="SUPFAM" id="SSF161084">
    <property type="entry name" value="MAPEG domain-like"/>
    <property type="match status" value="1"/>
</dbReference>
<reference evidence="6" key="2">
    <citation type="submission" date="2020-09" db="EMBL/GenBank/DDBJ databases">
        <authorList>
            <person name="Sun Q."/>
            <person name="Zhou Y."/>
        </authorList>
    </citation>
    <scope>NUCLEOTIDE SEQUENCE</scope>
    <source>
        <strain evidence="6">CGMCC 1.15254</strain>
    </source>
</reference>
<sequence length="131" mass="14755">MTSPQLFITPVYAIILTVMLILLSARVIKARWRHRVSFHDGGIDELTRTIRSHGNFIEYVPLCLLLMALSELNHALDWTLYVVGTILLLGRLLHALGVGKAIFKLRFYGMVLTFAALIGTIIVLITTFFTL</sequence>
<reference evidence="6" key="1">
    <citation type="journal article" date="2014" name="Int. J. Syst. Evol. Microbiol.">
        <title>Complete genome sequence of Corynebacterium casei LMG S-19264T (=DSM 44701T), isolated from a smear-ripened cheese.</title>
        <authorList>
            <consortium name="US DOE Joint Genome Institute (JGI-PGF)"/>
            <person name="Walter F."/>
            <person name="Albersmeier A."/>
            <person name="Kalinowski J."/>
            <person name="Ruckert C."/>
        </authorList>
    </citation>
    <scope>NUCLEOTIDE SEQUENCE</scope>
    <source>
        <strain evidence="6">CGMCC 1.15254</strain>
    </source>
</reference>
<evidence type="ECO:0000256" key="2">
    <source>
        <dbReference type="ARBA" id="ARBA00022692"/>
    </source>
</evidence>
<feature type="transmembrane region" description="Helical" evidence="5">
    <location>
        <begin position="6"/>
        <end position="25"/>
    </location>
</feature>
<evidence type="ECO:0000313" key="7">
    <source>
        <dbReference type="Proteomes" id="UP000632498"/>
    </source>
</evidence>
<evidence type="ECO:0000256" key="4">
    <source>
        <dbReference type="ARBA" id="ARBA00023136"/>
    </source>
</evidence>
<feature type="transmembrane region" description="Helical" evidence="5">
    <location>
        <begin position="108"/>
        <end position="129"/>
    </location>
</feature>
<accession>A0A917FAG2</accession>
<feature type="transmembrane region" description="Helical" evidence="5">
    <location>
        <begin position="56"/>
        <end position="72"/>
    </location>
</feature>
<protein>
    <recommendedName>
        <fullName evidence="8">Glutathione metabolism protein</fullName>
    </recommendedName>
</protein>
<dbReference type="GO" id="GO:0016020">
    <property type="term" value="C:membrane"/>
    <property type="evidence" value="ECO:0007669"/>
    <property type="project" value="UniProtKB-SubCell"/>
</dbReference>
<evidence type="ECO:0000313" key="6">
    <source>
        <dbReference type="EMBL" id="GGF59777.1"/>
    </source>
</evidence>
<gene>
    <name evidence="6" type="ORF">GCM10011332_11810</name>
</gene>
<dbReference type="PANTHER" id="PTHR35814">
    <property type="match status" value="1"/>
</dbReference>
<keyword evidence="7" id="KW-1185">Reference proteome</keyword>
<keyword evidence="2 5" id="KW-0812">Transmembrane</keyword>